<dbReference type="PROSITE" id="PS50932">
    <property type="entry name" value="HTH_LACI_2"/>
    <property type="match status" value="1"/>
</dbReference>
<dbReference type="EMBL" id="VLLL01000012">
    <property type="protein sequence ID" value="TWJ06514.1"/>
    <property type="molecule type" value="Genomic_DNA"/>
</dbReference>
<name>A0A562ULM9_9ACTN</name>
<dbReference type="Pfam" id="PF13377">
    <property type="entry name" value="Peripla_BP_3"/>
    <property type="match status" value="1"/>
</dbReference>
<comment type="caution">
    <text evidence="5">The sequence shown here is derived from an EMBL/GenBank/DDBJ whole genome shotgun (WGS) entry which is preliminary data.</text>
</comment>
<reference evidence="5 6" key="1">
    <citation type="journal article" date="2013" name="Stand. Genomic Sci.">
        <title>Genomic Encyclopedia of Type Strains, Phase I: The one thousand microbial genomes (KMG-I) project.</title>
        <authorList>
            <person name="Kyrpides N.C."/>
            <person name="Woyke T."/>
            <person name="Eisen J.A."/>
            <person name="Garrity G."/>
            <person name="Lilburn T.G."/>
            <person name="Beck B.J."/>
            <person name="Whitman W.B."/>
            <person name="Hugenholtz P."/>
            <person name="Klenk H.P."/>
        </authorList>
    </citation>
    <scope>NUCLEOTIDE SEQUENCE [LARGE SCALE GENOMIC DNA]</scope>
    <source>
        <strain evidence="5 6">DSM 45044</strain>
    </source>
</reference>
<dbReference type="Proteomes" id="UP000321617">
    <property type="component" value="Unassembled WGS sequence"/>
</dbReference>
<dbReference type="PANTHER" id="PTHR30146:SF109">
    <property type="entry name" value="HTH-TYPE TRANSCRIPTIONAL REGULATOR GALS"/>
    <property type="match status" value="1"/>
</dbReference>
<gene>
    <name evidence="5" type="ORF">LX16_5251</name>
</gene>
<keyword evidence="1" id="KW-0805">Transcription regulation</keyword>
<dbReference type="CDD" id="cd01392">
    <property type="entry name" value="HTH_LacI"/>
    <property type="match status" value="1"/>
</dbReference>
<dbReference type="SUPFAM" id="SSF53822">
    <property type="entry name" value="Periplasmic binding protein-like I"/>
    <property type="match status" value="1"/>
</dbReference>
<keyword evidence="6" id="KW-1185">Reference proteome</keyword>
<dbReference type="RefSeq" id="WP_147144589.1">
    <property type="nucleotide sequence ID" value="NZ_BAABIJ010000002.1"/>
</dbReference>
<dbReference type="InterPro" id="IPR046335">
    <property type="entry name" value="LacI/GalR-like_sensor"/>
</dbReference>
<evidence type="ECO:0000256" key="1">
    <source>
        <dbReference type="ARBA" id="ARBA00023015"/>
    </source>
</evidence>
<dbReference type="Gene3D" id="1.10.260.40">
    <property type="entry name" value="lambda repressor-like DNA-binding domains"/>
    <property type="match status" value="1"/>
</dbReference>
<dbReference type="AlphaFoldDB" id="A0A562ULM9"/>
<dbReference type="PANTHER" id="PTHR30146">
    <property type="entry name" value="LACI-RELATED TRANSCRIPTIONAL REPRESSOR"/>
    <property type="match status" value="1"/>
</dbReference>
<dbReference type="InterPro" id="IPR028082">
    <property type="entry name" value="Peripla_BP_I"/>
</dbReference>
<feature type="domain" description="HTH lacI-type" evidence="4">
    <location>
        <begin position="7"/>
        <end position="61"/>
    </location>
</feature>
<evidence type="ECO:0000256" key="2">
    <source>
        <dbReference type="ARBA" id="ARBA00023125"/>
    </source>
</evidence>
<dbReference type="OrthoDB" id="4268837at2"/>
<dbReference type="GO" id="GO:0003700">
    <property type="term" value="F:DNA-binding transcription factor activity"/>
    <property type="evidence" value="ECO:0007669"/>
    <property type="project" value="TreeGrafter"/>
</dbReference>
<sequence length="338" mass="35958">MESSAAPTLDMVAARAGVGRGTVSRVINGSSQVSQRAREAVNRAIAELGYVPNQAARTLVTRRTDTVALVISESADRLWGEPYFAGVIRGISKQLDEAGLRLMLTMASSRQERERLEPYLLGKHVDGALLISLHGDDPMPAHLRDSGLPIVLCGAPVTGLEVPYVDSDNRGGAREAVRYLVAQGRTRIATITGPQDMSVGRDRLAGYRETLRTAGIAEDPALIVAGDFSEASGLAATRELLDAVPDVDAVFAASDPMAFGAIRALRERDRRVPEDVAVIGFDDSTMAGHMVPALTTVHQPVEAMGREMARLLVAAIRGGPPDPPTTILPTRLVVRASA</sequence>
<dbReference type="SMART" id="SM00354">
    <property type="entry name" value="HTH_LACI"/>
    <property type="match status" value="1"/>
</dbReference>
<protein>
    <submittedName>
        <fullName evidence="5">LacI family transcriptional regulator</fullName>
    </submittedName>
</protein>
<dbReference type="Pfam" id="PF00356">
    <property type="entry name" value="LacI"/>
    <property type="match status" value="1"/>
</dbReference>
<proteinExistence type="predicted"/>
<keyword evidence="3" id="KW-0804">Transcription</keyword>
<dbReference type="GO" id="GO:0000976">
    <property type="term" value="F:transcription cis-regulatory region binding"/>
    <property type="evidence" value="ECO:0007669"/>
    <property type="project" value="TreeGrafter"/>
</dbReference>
<dbReference type="Gene3D" id="3.40.50.2300">
    <property type="match status" value="2"/>
</dbReference>
<dbReference type="CDD" id="cd06267">
    <property type="entry name" value="PBP1_LacI_sugar_binding-like"/>
    <property type="match status" value="1"/>
</dbReference>
<evidence type="ECO:0000256" key="3">
    <source>
        <dbReference type="ARBA" id="ARBA00023163"/>
    </source>
</evidence>
<dbReference type="SUPFAM" id="SSF47413">
    <property type="entry name" value="lambda repressor-like DNA-binding domains"/>
    <property type="match status" value="1"/>
</dbReference>
<accession>A0A562ULM9</accession>
<organism evidence="5 6">
    <name type="scientific">Stackebrandtia albiflava</name>
    <dbReference type="NCBI Taxonomy" id="406432"/>
    <lineage>
        <taxon>Bacteria</taxon>
        <taxon>Bacillati</taxon>
        <taxon>Actinomycetota</taxon>
        <taxon>Actinomycetes</taxon>
        <taxon>Glycomycetales</taxon>
        <taxon>Glycomycetaceae</taxon>
        <taxon>Stackebrandtia</taxon>
    </lineage>
</organism>
<evidence type="ECO:0000313" key="5">
    <source>
        <dbReference type="EMBL" id="TWJ06514.1"/>
    </source>
</evidence>
<evidence type="ECO:0000259" key="4">
    <source>
        <dbReference type="PROSITE" id="PS50932"/>
    </source>
</evidence>
<dbReference type="InterPro" id="IPR000843">
    <property type="entry name" value="HTH_LacI"/>
</dbReference>
<evidence type="ECO:0000313" key="6">
    <source>
        <dbReference type="Proteomes" id="UP000321617"/>
    </source>
</evidence>
<dbReference type="InterPro" id="IPR010982">
    <property type="entry name" value="Lambda_DNA-bd_dom_sf"/>
</dbReference>
<keyword evidence="2" id="KW-0238">DNA-binding</keyword>